<evidence type="ECO:0000313" key="9">
    <source>
        <dbReference type="EMBL" id="MCV9888736.1"/>
    </source>
</evidence>
<organism evidence="9 10">
    <name type="scientific">Metabacillus halosaccharovorans</name>
    <dbReference type="NCBI Taxonomy" id="930124"/>
    <lineage>
        <taxon>Bacteria</taxon>
        <taxon>Bacillati</taxon>
        <taxon>Bacillota</taxon>
        <taxon>Bacilli</taxon>
        <taxon>Bacillales</taxon>
        <taxon>Bacillaceae</taxon>
        <taxon>Metabacillus</taxon>
    </lineage>
</organism>
<evidence type="ECO:0000259" key="7">
    <source>
        <dbReference type="PROSITE" id="PS51175"/>
    </source>
</evidence>
<feature type="domain" description="GH26" evidence="8">
    <location>
        <begin position="180"/>
        <end position="478"/>
    </location>
</feature>
<feature type="active site" description="Proton donor" evidence="4">
    <location>
        <position position="336"/>
    </location>
</feature>
<keyword evidence="5" id="KW-0732">Signal</keyword>
<feature type="domain" description="CBM6" evidence="7">
    <location>
        <begin position="42"/>
        <end position="159"/>
    </location>
</feature>
<dbReference type="EMBL" id="JAOYEY010000051">
    <property type="protein sequence ID" value="MCV9888736.1"/>
    <property type="molecule type" value="Genomic_DNA"/>
</dbReference>
<dbReference type="Pfam" id="PF02156">
    <property type="entry name" value="Glyco_hydro_26"/>
    <property type="match status" value="1"/>
</dbReference>
<feature type="chain" id="PRO_5046468043" evidence="5">
    <location>
        <begin position="19"/>
        <end position="577"/>
    </location>
</feature>
<dbReference type="InterPro" id="IPR022790">
    <property type="entry name" value="GH26_dom"/>
</dbReference>
<dbReference type="PROSITE" id="PS51175">
    <property type="entry name" value="CBM6"/>
    <property type="match status" value="1"/>
</dbReference>
<dbReference type="Gene3D" id="2.60.120.260">
    <property type="entry name" value="Galactose-binding domain-like"/>
    <property type="match status" value="1"/>
</dbReference>
<sequence length="577" mass="65363">MRKKKNMISITKNTMVAASIFALSISIIPTKGNVTKAESEVRIFEAEDAALNGLTVKNSVAGFSGTGYVGDFENSSQSVTFHVDAPETGLYNLNIGYGAIYGDGKVANVVVNGEVLSSFTMGSGFGKESAGNILLNAGTNTISITPNWTYFAIDYIEVKPAPEPEKHEVEKKLINPNATNEAKAVISYLVDNFGEKVLSGQHDFPSTRPGDLEYIYETTGKYPAILGLDFIDNSPSRVEHGASADETPVAIDWWNKGGIVSFSWHWNAPKDLIDEPGKEWWSGFYTDATTFDIEYALNHPESEDYKLLIRDIDVIAGELKKLQEANVPVLWRPLHEAEGGWFWWGAKGPEPTKELWRLMYDRMTNYHNLNNLIWVWNSIEKDWYPGDEYVDIVSFDSYPGGNNYSPMSSQYEALKELTNNKKIISIAENGPIPDPDLLPIYHANYSWFSTWNGDVLKDQNSKEHLKKVYNHDYVITLDEMPNFKTYNEDVLLRKLSTIIDKYEKDGELTGALKKQLNNRYKQIQDQFNKKHYKQAMQHVDKFKQSLDNKGLQNNISENAKIELNKTLDELRITLINR</sequence>
<dbReference type="InterPro" id="IPR008979">
    <property type="entry name" value="Galactose-bd-like_sf"/>
</dbReference>
<dbReference type="InterPro" id="IPR001763">
    <property type="entry name" value="Rhodanese-like_dom"/>
</dbReference>
<comment type="similarity">
    <text evidence="1 4">Belongs to the glycosyl hydrolase 26 family.</text>
</comment>
<proteinExistence type="inferred from homology"/>
<dbReference type="InterPro" id="IPR017853">
    <property type="entry name" value="GH"/>
</dbReference>
<dbReference type="PROSITE" id="PS50206">
    <property type="entry name" value="RHODANESE_3"/>
    <property type="match status" value="1"/>
</dbReference>
<evidence type="ECO:0000313" key="10">
    <source>
        <dbReference type="Proteomes" id="UP001526147"/>
    </source>
</evidence>
<evidence type="ECO:0000256" key="4">
    <source>
        <dbReference type="PROSITE-ProRule" id="PRU01100"/>
    </source>
</evidence>
<dbReference type="RefSeq" id="WP_264144774.1">
    <property type="nucleotide sequence ID" value="NZ_JAOYEY010000051.1"/>
</dbReference>
<evidence type="ECO:0000259" key="6">
    <source>
        <dbReference type="PROSITE" id="PS50206"/>
    </source>
</evidence>
<keyword evidence="10" id="KW-1185">Reference proteome</keyword>
<dbReference type="SUPFAM" id="SSF49785">
    <property type="entry name" value="Galactose-binding domain-like"/>
    <property type="match status" value="1"/>
</dbReference>
<evidence type="ECO:0000256" key="5">
    <source>
        <dbReference type="SAM" id="SignalP"/>
    </source>
</evidence>
<keyword evidence="2 4" id="KW-0378">Hydrolase</keyword>
<dbReference type="Proteomes" id="UP001526147">
    <property type="component" value="Unassembled WGS sequence"/>
</dbReference>
<evidence type="ECO:0000256" key="1">
    <source>
        <dbReference type="ARBA" id="ARBA00007754"/>
    </source>
</evidence>
<dbReference type="PRINTS" id="PR00739">
    <property type="entry name" value="GLHYDRLASE26"/>
</dbReference>
<dbReference type="InterPro" id="IPR000805">
    <property type="entry name" value="Glyco_hydro_26"/>
</dbReference>
<accession>A0ABT3DPI2</accession>
<protein>
    <submittedName>
        <fullName evidence="9">Glycosyl hydrolase</fullName>
    </submittedName>
</protein>
<reference evidence="9 10" key="1">
    <citation type="submission" date="2022-10" db="EMBL/GenBank/DDBJ databases">
        <title>Draft genome assembly of moderately radiation resistant bacterium Metabacillus halosaccharovorans.</title>
        <authorList>
            <person name="Pal S."/>
            <person name="Gopinathan A."/>
        </authorList>
    </citation>
    <scope>NUCLEOTIDE SEQUENCE [LARGE SCALE GENOMIC DNA]</scope>
    <source>
        <strain evidence="9 10">VITHBRA001</strain>
    </source>
</reference>
<dbReference type="PROSITE" id="PS51764">
    <property type="entry name" value="GH26"/>
    <property type="match status" value="1"/>
</dbReference>
<gene>
    <name evidence="9" type="ORF">OIH86_24070</name>
</gene>
<dbReference type="Gene3D" id="3.20.20.80">
    <property type="entry name" value="Glycosidases"/>
    <property type="match status" value="1"/>
</dbReference>
<dbReference type="SUPFAM" id="SSF51445">
    <property type="entry name" value="(Trans)glycosidases"/>
    <property type="match status" value="1"/>
</dbReference>
<evidence type="ECO:0000259" key="8">
    <source>
        <dbReference type="PROSITE" id="PS51764"/>
    </source>
</evidence>
<evidence type="ECO:0000256" key="3">
    <source>
        <dbReference type="ARBA" id="ARBA00023295"/>
    </source>
</evidence>
<name>A0ABT3DPI2_9BACI</name>
<dbReference type="InterPro" id="IPR005084">
    <property type="entry name" value="CBM6"/>
</dbReference>
<comment type="caution">
    <text evidence="9">The sequence shown here is derived from an EMBL/GenBank/DDBJ whole genome shotgun (WGS) entry which is preliminary data.</text>
</comment>
<dbReference type="PANTHER" id="PTHR40079">
    <property type="entry name" value="MANNAN ENDO-1,4-BETA-MANNOSIDASE E-RELATED"/>
    <property type="match status" value="1"/>
</dbReference>
<feature type="domain" description="Rhodanese" evidence="6">
    <location>
        <begin position="338"/>
        <end position="353"/>
    </location>
</feature>
<dbReference type="CDD" id="cd04086">
    <property type="entry name" value="CBM35_mannanase-like"/>
    <property type="match status" value="1"/>
</dbReference>
<evidence type="ECO:0000256" key="2">
    <source>
        <dbReference type="ARBA" id="ARBA00022801"/>
    </source>
</evidence>
<dbReference type="InterPro" id="IPR054470">
    <property type="entry name" value="FIMAH_dom"/>
</dbReference>
<dbReference type="GO" id="GO:0016787">
    <property type="term" value="F:hydrolase activity"/>
    <property type="evidence" value="ECO:0007669"/>
    <property type="project" value="UniProtKB-KW"/>
</dbReference>
<dbReference type="PANTHER" id="PTHR40079:SF4">
    <property type="entry name" value="GH26 DOMAIN-CONTAINING PROTEIN-RELATED"/>
    <property type="match status" value="1"/>
</dbReference>
<keyword evidence="3 4" id="KW-0326">Glycosidase</keyword>
<dbReference type="Pfam" id="PF22888">
    <property type="entry name" value="FIMAH"/>
    <property type="match status" value="1"/>
</dbReference>
<feature type="active site" description="Nucleophile" evidence="4">
    <location>
        <position position="428"/>
    </location>
</feature>
<feature type="signal peptide" evidence="5">
    <location>
        <begin position="1"/>
        <end position="18"/>
    </location>
</feature>
<dbReference type="Pfam" id="PF16990">
    <property type="entry name" value="CBM_35"/>
    <property type="match status" value="1"/>
</dbReference>